<dbReference type="PANTHER" id="PTHR47328">
    <property type="match status" value="1"/>
</dbReference>
<dbReference type="Pfam" id="PF01042">
    <property type="entry name" value="Ribonuc_L-PSP"/>
    <property type="match status" value="1"/>
</dbReference>
<sequence length="116" mass="12190">MTDITRIKPGERMSQAASHGGLVWLAGQCGIAGQSVTEQTQDALAKVEALLLEAGSDKTRILSATIWLSDIASYDELNAVWDAWIPDGCAPARACGEARLAGEGYDVEIICVAAIA</sequence>
<dbReference type="PANTHER" id="PTHR47328:SF1">
    <property type="entry name" value="RUTC FAMILY PROTEIN YOAB"/>
    <property type="match status" value="1"/>
</dbReference>
<dbReference type="RefSeq" id="WP_249713346.1">
    <property type="nucleotide sequence ID" value="NZ_JAMFMB010000048.1"/>
</dbReference>
<comment type="caution">
    <text evidence="1">The sequence shown here is derived from an EMBL/GenBank/DDBJ whole genome shotgun (WGS) entry which is preliminary data.</text>
</comment>
<evidence type="ECO:0000313" key="2">
    <source>
        <dbReference type="Proteomes" id="UP001203880"/>
    </source>
</evidence>
<gene>
    <name evidence="1" type="ORF">M3P21_21060</name>
</gene>
<dbReference type="Proteomes" id="UP001203880">
    <property type="component" value="Unassembled WGS sequence"/>
</dbReference>
<keyword evidence="2" id="KW-1185">Reference proteome</keyword>
<dbReference type="InterPro" id="IPR006175">
    <property type="entry name" value="YjgF/YER057c/UK114"/>
</dbReference>
<dbReference type="CDD" id="cd06150">
    <property type="entry name" value="YjgF_YER057c_UK114_like_2"/>
    <property type="match status" value="1"/>
</dbReference>
<dbReference type="EMBL" id="JAMFMB010000048">
    <property type="protein sequence ID" value="MCL6286009.1"/>
    <property type="molecule type" value="Genomic_DNA"/>
</dbReference>
<organism evidence="1 2">
    <name type="scientific">Ruegeria spongiae</name>
    <dbReference type="NCBI Taxonomy" id="2942209"/>
    <lineage>
        <taxon>Bacteria</taxon>
        <taxon>Pseudomonadati</taxon>
        <taxon>Pseudomonadota</taxon>
        <taxon>Alphaproteobacteria</taxon>
        <taxon>Rhodobacterales</taxon>
        <taxon>Roseobacteraceae</taxon>
        <taxon>Ruegeria</taxon>
    </lineage>
</organism>
<proteinExistence type="predicted"/>
<evidence type="ECO:0000313" key="1">
    <source>
        <dbReference type="EMBL" id="MCL6286009.1"/>
    </source>
</evidence>
<reference evidence="1" key="1">
    <citation type="submission" date="2022-05" db="EMBL/GenBank/DDBJ databases">
        <authorList>
            <person name="Park J.-S."/>
        </authorList>
    </citation>
    <scope>NUCLEOTIDE SEQUENCE</scope>
    <source>
        <strain evidence="1">2012CJ41-6</strain>
    </source>
</reference>
<dbReference type="Gene3D" id="3.30.1330.40">
    <property type="entry name" value="RutC-like"/>
    <property type="match status" value="1"/>
</dbReference>
<accession>A0ABT0QAT6</accession>
<dbReference type="InterPro" id="IPR035959">
    <property type="entry name" value="RutC-like_sf"/>
</dbReference>
<dbReference type="InterPro" id="IPR035709">
    <property type="entry name" value="YoaB-like"/>
</dbReference>
<protein>
    <submittedName>
        <fullName evidence="1">RidA family protein</fullName>
    </submittedName>
</protein>
<dbReference type="SUPFAM" id="SSF55298">
    <property type="entry name" value="YjgF-like"/>
    <property type="match status" value="1"/>
</dbReference>
<name>A0ABT0QAT6_9RHOB</name>